<proteinExistence type="predicted"/>
<name>A0A1G9EKB7_ACTMZ</name>
<organism evidence="1 2">
    <name type="scientific">Actinopolyspora mzabensis</name>
    <dbReference type="NCBI Taxonomy" id="995066"/>
    <lineage>
        <taxon>Bacteria</taxon>
        <taxon>Bacillati</taxon>
        <taxon>Actinomycetota</taxon>
        <taxon>Actinomycetes</taxon>
        <taxon>Actinopolysporales</taxon>
        <taxon>Actinopolysporaceae</taxon>
        <taxon>Actinopolyspora</taxon>
    </lineage>
</organism>
<protein>
    <recommendedName>
        <fullName evidence="3">Excreted virulence factor EspC, type VII ESX diderm</fullName>
    </recommendedName>
</protein>
<keyword evidence="2" id="KW-1185">Reference proteome</keyword>
<dbReference type="RefSeq" id="WP_092631316.1">
    <property type="nucleotide sequence ID" value="NZ_FNFM01000012.1"/>
</dbReference>
<gene>
    <name evidence="1" type="ORF">SAMN04487820_112109</name>
</gene>
<dbReference type="AlphaFoldDB" id="A0A1G9EKB7"/>
<evidence type="ECO:0000313" key="1">
    <source>
        <dbReference type="EMBL" id="SDK76637.1"/>
    </source>
</evidence>
<evidence type="ECO:0000313" key="2">
    <source>
        <dbReference type="Proteomes" id="UP000199213"/>
    </source>
</evidence>
<dbReference type="Proteomes" id="UP000199213">
    <property type="component" value="Unassembled WGS sequence"/>
</dbReference>
<dbReference type="EMBL" id="FNFM01000012">
    <property type="protein sequence ID" value="SDK76637.1"/>
    <property type="molecule type" value="Genomic_DNA"/>
</dbReference>
<reference evidence="2" key="1">
    <citation type="submission" date="2016-10" db="EMBL/GenBank/DDBJ databases">
        <authorList>
            <person name="Varghese N."/>
            <person name="Submissions S."/>
        </authorList>
    </citation>
    <scope>NUCLEOTIDE SEQUENCE [LARGE SCALE GENOMIC DNA]</scope>
    <source>
        <strain evidence="2">DSM 45460</strain>
    </source>
</reference>
<accession>A0A1G9EKB7</accession>
<evidence type="ECO:0008006" key="3">
    <source>
        <dbReference type="Google" id="ProtNLM"/>
    </source>
</evidence>
<sequence>MNAGFRADPVILDEIIGTLRQAGDELHRTRAAAPAEPDAGDASAAVATLLNQLVEEADRLSATASATGDAVADSAAAYIESDRRAREGLPALRGQ</sequence>